<evidence type="ECO:0000256" key="7">
    <source>
        <dbReference type="ARBA" id="ARBA00047899"/>
    </source>
</evidence>
<evidence type="ECO:0000256" key="6">
    <source>
        <dbReference type="ARBA" id="ARBA00022840"/>
    </source>
</evidence>
<organism evidence="12 13">
    <name type="scientific">Podospora aff. communis PSN243</name>
    <dbReference type="NCBI Taxonomy" id="3040156"/>
    <lineage>
        <taxon>Eukaryota</taxon>
        <taxon>Fungi</taxon>
        <taxon>Dikarya</taxon>
        <taxon>Ascomycota</taxon>
        <taxon>Pezizomycotina</taxon>
        <taxon>Sordariomycetes</taxon>
        <taxon>Sordariomycetidae</taxon>
        <taxon>Sordariales</taxon>
        <taxon>Podosporaceae</taxon>
        <taxon>Podospora</taxon>
    </lineage>
</organism>
<dbReference type="EC" id="2.7.11.1" evidence="1"/>
<evidence type="ECO:0000256" key="4">
    <source>
        <dbReference type="ARBA" id="ARBA00022741"/>
    </source>
</evidence>
<reference evidence="12" key="2">
    <citation type="submission" date="2023-05" db="EMBL/GenBank/DDBJ databases">
        <authorList>
            <consortium name="Lawrence Berkeley National Laboratory"/>
            <person name="Steindorff A."/>
            <person name="Hensen N."/>
            <person name="Bonometti L."/>
            <person name="Westerberg I."/>
            <person name="Brannstrom I.O."/>
            <person name="Guillou S."/>
            <person name="Cros-Aarteil S."/>
            <person name="Calhoun S."/>
            <person name="Haridas S."/>
            <person name="Kuo A."/>
            <person name="Mondo S."/>
            <person name="Pangilinan J."/>
            <person name="Riley R."/>
            <person name="Labutti K."/>
            <person name="Andreopoulos B."/>
            <person name="Lipzen A."/>
            <person name="Chen C."/>
            <person name="Yanf M."/>
            <person name="Daum C."/>
            <person name="Ng V."/>
            <person name="Clum A."/>
            <person name="Ohm R."/>
            <person name="Martin F."/>
            <person name="Silar P."/>
            <person name="Natvig D."/>
            <person name="Lalanne C."/>
            <person name="Gautier V."/>
            <person name="Ament-Velasquez S.L."/>
            <person name="Kruys A."/>
            <person name="Hutchinson M.I."/>
            <person name="Powell A.J."/>
            <person name="Barry K."/>
            <person name="Miller A.N."/>
            <person name="Grigoriev I.V."/>
            <person name="Debuchy R."/>
            <person name="Gladieux P."/>
            <person name="Thoren M.H."/>
            <person name="Johannesson H."/>
        </authorList>
    </citation>
    <scope>NUCLEOTIDE SEQUENCE</scope>
    <source>
        <strain evidence="12">PSN243</strain>
    </source>
</reference>
<evidence type="ECO:0000256" key="3">
    <source>
        <dbReference type="ARBA" id="ARBA00022679"/>
    </source>
</evidence>
<comment type="catalytic activity">
    <reaction evidence="7">
        <text>L-threonyl-[protein] + ATP = O-phospho-L-threonyl-[protein] + ADP + H(+)</text>
        <dbReference type="Rhea" id="RHEA:46608"/>
        <dbReference type="Rhea" id="RHEA-COMP:11060"/>
        <dbReference type="Rhea" id="RHEA-COMP:11605"/>
        <dbReference type="ChEBI" id="CHEBI:15378"/>
        <dbReference type="ChEBI" id="CHEBI:30013"/>
        <dbReference type="ChEBI" id="CHEBI:30616"/>
        <dbReference type="ChEBI" id="CHEBI:61977"/>
        <dbReference type="ChEBI" id="CHEBI:456216"/>
        <dbReference type="EC" id="2.7.11.1"/>
    </reaction>
</comment>
<dbReference type="GO" id="GO:0004674">
    <property type="term" value="F:protein serine/threonine kinase activity"/>
    <property type="evidence" value="ECO:0007669"/>
    <property type="project" value="UniProtKB-KW"/>
</dbReference>
<evidence type="ECO:0000256" key="10">
    <source>
        <dbReference type="SAM" id="MobiDB-lite"/>
    </source>
</evidence>
<feature type="binding site" evidence="9">
    <location>
        <position position="271"/>
    </location>
    <ligand>
        <name>ATP</name>
        <dbReference type="ChEBI" id="CHEBI:30616"/>
    </ligand>
</feature>
<evidence type="ECO:0000256" key="1">
    <source>
        <dbReference type="ARBA" id="ARBA00012513"/>
    </source>
</evidence>
<comment type="caution">
    <text evidence="12">The sequence shown here is derived from an EMBL/GenBank/DDBJ whole genome shotgun (WGS) entry which is preliminary data.</text>
</comment>
<evidence type="ECO:0000256" key="8">
    <source>
        <dbReference type="ARBA" id="ARBA00048679"/>
    </source>
</evidence>
<protein>
    <recommendedName>
        <fullName evidence="1">non-specific serine/threonine protein kinase</fullName>
        <ecNumber evidence="1">2.7.11.1</ecNumber>
    </recommendedName>
</protein>
<dbReference type="GO" id="GO:0005524">
    <property type="term" value="F:ATP binding"/>
    <property type="evidence" value="ECO:0007669"/>
    <property type="project" value="UniProtKB-UniRule"/>
</dbReference>
<dbReference type="InterPro" id="IPR011009">
    <property type="entry name" value="Kinase-like_dom_sf"/>
</dbReference>
<dbReference type="EMBL" id="MU865994">
    <property type="protein sequence ID" value="KAK4443352.1"/>
    <property type="molecule type" value="Genomic_DNA"/>
</dbReference>
<dbReference type="InterPro" id="IPR052239">
    <property type="entry name" value="Ser/Thr-specific_kinases"/>
</dbReference>
<dbReference type="GO" id="GO:0005737">
    <property type="term" value="C:cytoplasm"/>
    <property type="evidence" value="ECO:0007669"/>
    <property type="project" value="TreeGrafter"/>
</dbReference>
<keyword evidence="4 9" id="KW-0547">Nucleotide-binding</keyword>
<keyword evidence="2" id="KW-0723">Serine/threonine-protein kinase</keyword>
<keyword evidence="5 12" id="KW-0418">Kinase</keyword>
<dbReference type="SUPFAM" id="SSF56112">
    <property type="entry name" value="Protein kinase-like (PK-like)"/>
    <property type="match status" value="1"/>
</dbReference>
<dbReference type="AlphaFoldDB" id="A0AAV9G6A5"/>
<evidence type="ECO:0000256" key="5">
    <source>
        <dbReference type="ARBA" id="ARBA00022777"/>
    </source>
</evidence>
<feature type="region of interest" description="Disordered" evidence="10">
    <location>
        <begin position="24"/>
        <end position="51"/>
    </location>
</feature>
<reference evidence="12" key="1">
    <citation type="journal article" date="2023" name="Mol. Phylogenet. Evol.">
        <title>Genome-scale phylogeny and comparative genomics of the fungal order Sordariales.</title>
        <authorList>
            <person name="Hensen N."/>
            <person name="Bonometti L."/>
            <person name="Westerberg I."/>
            <person name="Brannstrom I.O."/>
            <person name="Guillou S."/>
            <person name="Cros-Aarteil S."/>
            <person name="Calhoun S."/>
            <person name="Haridas S."/>
            <person name="Kuo A."/>
            <person name="Mondo S."/>
            <person name="Pangilinan J."/>
            <person name="Riley R."/>
            <person name="LaButti K."/>
            <person name="Andreopoulos B."/>
            <person name="Lipzen A."/>
            <person name="Chen C."/>
            <person name="Yan M."/>
            <person name="Daum C."/>
            <person name="Ng V."/>
            <person name="Clum A."/>
            <person name="Steindorff A."/>
            <person name="Ohm R.A."/>
            <person name="Martin F."/>
            <person name="Silar P."/>
            <person name="Natvig D.O."/>
            <person name="Lalanne C."/>
            <person name="Gautier V."/>
            <person name="Ament-Velasquez S.L."/>
            <person name="Kruys A."/>
            <person name="Hutchinson M.I."/>
            <person name="Powell A.J."/>
            <person name="Barry K."/>
            <person name="Miller A.N."/>
            <person name="Grigoriev I.V."/>
            <person name="Debuchy R."/>
            <person name="Gladieux P."/>
            <person name="Hiltunen Thoren M."/>
            <person name="Johannesson H."/>
        </authorList>
    </citation>
    <scope>NUCLEOTIDE SEQUENCE</scope>
    <source>
        <strain evidence="12">PSN243</strain>
    </source>
</reference>
<sequence>MPIIHLVVPRFDPKTHEPALRSARRRIRDSRRNAEESVGQHWETGKQPPNFEQKRQDAVSLYKLGERLIEGHYRRTEEAFRAAVREDVVARRHVERAAQGPALRAAELAREQTIAKRDKMRRCWNEIKDLSQEVKNIALKQRYTHLFHKYRRQDLPTQDQLMADRDTWLAYPVPARRGGVTRWPGPHRYNAVHNVKYGYTYDDPNPPAPPQDGMLAKLRARAFGTATFFRTNQLKLKWVKVLGWGGMGVAMLFSVGPQRRRTYYVVKRVLKDQKYWRGRLQREINILGDFEGAEHVAQLARLSNDGQQNLLDQAVAAQQGESPMPMLIMDYHKRGSLDKVIKAAAATGNSIHDRTLWLIFECLFRGLVAMRYPPKKWHPAPARGDPPATERIPKPSQIHRGPRIDWRRPGTVKFIANEHPQEWVHFDLDPSNFLVGDYNEDEQRPGHKLIPPILVNDFGITRDINRLRSNADLHENFHSLRRSGKRSYYTPEQFTSEWDFIGDELVPPANTSVAGQYNWRTNLWQVGQAMWSLITHHYPPAHGPRVKPVQRDRATGRWSIVHSVPVGNLDARGGMPRSGVRTRSGPAWSWGAFMLDTTMADGVTQRMFHGTDLELRELVMRCMMDDPLDRPDMEELQGIFERKLRGPWGGVQSDDRLRGDDQTAALFTGPAREPRIRTDKEVKAWLDGTLGANINVLKSKGLV</sequence>
<evidence type="ECO:0000313" key="12">
    <source>
        <dbReference type="EMBL" id="KAK4443352.1"/>
    </source>
</evidence>
<keyword evidence="6 9" id="KW-0067">ATP-binding</keyword>
<evidence type="ECO:0000256" key="2">
    <source>
        <dbReference type="ARBA" id="ARBA00022527"/>
    </source>
</evidence>
<dbReference type="Proteomes" id="UP001321760">
    <property type="component" value="Unassembled WGS sequence"/>
</dbReference>
<keyword evidence="13" id="KW-1185">Reference proteome</keyword>
<dbReference type="InterPro" id="IPR017441">
    <property type="entry name" value="Protein_kinase_ATP_BS"/>
</dbReference>
<dbReference type="PROSITE" id="PS00107">
    <property type="entry name" value="PROTEIN_KINASE_ATP"/>
    <property type="match status" value="1"/>
</dbReference>
<name>A0AAV9G6A5_9PEZI</name>
<comment type="catalytic activity">
    <reaction evidence="8">
        <text>L-seryl-[protein] + ATP = O-phospho-L-seryl-[protein] + ADP + H(+)</text>
        <dbReference type="Rhea" id="RHEA:17989"/>
        <dbReference type="Rhea" id="RHEA-COMP:9863"/>
        <dbReference type="Rhea" id="RHEA-COMP:11604"/>
        <dbReference type="ChEBI" id="CHEBI:15378"/>
        <dbReference type="ChEBI" id="CHEBI:29999"/>
        <dbReference type="ChEBI" id="CHEBI:30616"/>
        <dbReference type="ChEBI" id="CHEBI:83421"/>
        <dbReference type="ChEBI" id="CHEBI:456216"/>
        <dbReference type="EC" id="2.7.11.1"/>
    </reaction>
</comment>
<dbReference type="Gene3D" id="1.10.510.10">
    <property type="entry name" value="Transferase(Phosphotransferase) domain 1"/>
    <property type="match status" value="2"/>
</dbReference>
<dbReference type="PANTHER" id="PTHR45998">
    <property type="entry name" value="SERINE/THREONINE-PROTEIN KINASE 16"/>
    <property type="match status" value="1"/>
</dbReference>
<evidence type="ECO:0000259" key="11">
    <source>
        <dbReference type="PROSITE" id="PS50011"/>
    </source>
</evidence>
<dbReference type="PANTHER" id="PTHR45998:SF2">
    <property type="entry name" value="SERINE_THREONINE-PROTEIN KINASE 16"/>
    <property type="match status" value="1"/>
</dbReference>
<evidence type="ECO:0000313" key="13">
    <source>
        <dbReference type="Proteomes" id="UP001321760"/>
    </source>
</evidence>
<keyword evidence="3" id="KW-0808">Transferase</keyword>
<evidence type="ECO:0000256" key="9">
    <source>
        <dbReference type="PROSITE-ProRule" id="PRU10141"/>
    </source>
</evidence>
<feature type="region of interest" description="Disordered" evidence="10">
    <location>
        <begin position="378"/>
        <end position="403"/>
    </location>
</feature>
<feature type="domain" description="Protein kinase" evidence="11">
    <location>
        <begin position="236"/>
        <end position="640"/>
    </location>
</feature>
<accession>A0AAV9G6A5</accession>
<dbReference type="InterPro" id="IPR000719">
    <property type="entry name" value="Prot_kinase_dom"/>
</dbReference>
<dbReference type="PROSITE" id="PS50011">
    <property type="entry name" value="PROTEIN_KINASE_DOM"/>
    <property type="match status" value="1"/>
</dbReference>
<proteinExistence type="predicted"/>
<gene>
    <name evidence="12" type="ORF">QBC34DRAFT_386321</name>
</gene>